<dbReference type="PANTHER" id="PTHR45737:SF6">
    <property type="entry name" value="VON WILLEBRAND FACTOR A DOMAIN-CONTAINING PROTEIN 5A"/>
    <property type="match status" value="1"/>
</dbReference>
<accession>A0A8J4T3S4</accession>
<dbReference type="PANTHER" id="PTHR45737">
    <property type="entry name" value="VON WILLEBRAND FACTOR A DOMAIN-CONTAINING PROTEIN 5A"/>
    <property type="match status" value="1"/>
</dbReference>
<dbReference type="EMBL" id="LUCH01006599">
    <property type="protein sequence ID" value="KAF5397219.1"/>
    <property type="molecule type" value="Genomic_DNA"/>
</dbReference>
<comment type="caution">
    <text evidence="1">The sequence shown here is derived from an EMBL/GenBank/DDBJ whole genome shotgun (WGS) entry which is preliminary data.</text>
</comment>
<dbReference type="AlphaFoldDB" id="A0A8J4T3S4"/>
<evidence type="ECO:0000313" key="1">
    <source>
        <dbReference type="EMBL" id="KAF5397219.1"/>
    </source>
</evidence>
<proteinExistence type="predicted"/>
<keyword evidence="2" id="KW-1185">Reference proteome</keyword>
<reference evidence="1" key="1">
    <citation type="submission" date="2019-05" db="EMBL/GenBank/DDBJ databases">
        <title>Annotation for the trematode Paragonimus heterotremus.</title>
        <authorList>
            <person name="Choi Y.-J."/>
        </authorList>
    </citation>
    <scope>NUCLEOTIDE SEQUENCE</scope>
    <source>
        <strain evidence="1">LC</strain>
    </source>
</reference>
<gene>
    <name evidence="1" type="ORF">PHET_09779</name>
</gene>
<sequence>MESAVVESGPCSSVEPTLYADMCSVNENGSAFSPFSVQTQSFPVHSEIAVSVLVPDSPVLPESKPLDKCLMLADLQQIVGSWELNEELAKLLEIRLETLRSTLPKSWPSHASVNVTNTVWATAVIIAYFELRLTEQKDEWELLTDKARRWLLDQALAFDKDVTVARRLCDNLLELAKQMLESQKI</sequence>
<organism evidence="1 2">
    <name type="scientific">Paragonimus heterotremus</name>
    <dbReference type="NCBI Taxonomy" id="100268"/>
    <lineage>
        <taxon>Eukaryota</taxon>
        <taxon>Metazoa</taxon>
        <taxon>Spiralia</taxon>
        <taxon>Lophotrochozoa</taxon>
        <taxon>Platyhelminthes</taxon>
        <taxon>Trematoda</taxon>
        <taxon>Digenea</taxon>
        <taxon>Plagiorchiida</taxon>
        <taxon>Troglotremata</taxon>
        <taxon>Troglotrematidae</taxon>
        <taxon>Paragonimus</taxon>
    </lineage>
</organism>
<name>A0A8J4T3S4_9TREM</name>
<dbReference type="Proteomes" id="UP000748531">
    <property type="component" value="Unassembled WGS sequence"/>
</dbReference>
<evidence type="ECO:0000313" key="2">
    <source>
        <dbReference type="Proteomes" id="UP000748531"/>
    </source>
</evidence>
<protein>
    <submittedName>
        <fullName evidence="1">Uncharacterized protein</fullName>
    </submittedName>
</protein>
<dbReference type="OrthoDB" id="6271963at2759"/>